<organism evidence="10 11">
    <name type="scientific">Treponema brennaborense (strain DSM 12168 / CIP 105900 / DD5/3)</name>
    <dbReference type="NCBI Taxonomy" id="906968"/>
    <lineage>
        <taxon>Bacteria</taxon>
        <taxon>Pseudomonadati</taxon>
        <taxon>Spirochaetota</taxon>
        <taxon>Spirochaetia</taxon>
        <taxon>Spirochaetales</taxon>
        <taxon>Treponemataceae</taxon>
        <taxon>Treponema</taxon>
    </lineage>
</organism>
<feature type="transmembrane region" description="Helical" evidence="7">
    <location>
        <begin position="343"/>
        <end position="366"/>
    </location>
</feature>
<evidence type="ECO:0000313" key="10">
    <source>
        <dbReference type="EMBL" id="AEE16429.1"/>
    </source>
</evidence>
<name>F4LJU9_TREBD</name>
<evidence type="ECO:0000256" key="2">
    <source>
        <dbReference type="ARBA" id="ARBA00005236"/>
    </source>
</evidence>
<feature type="transmembrane region" description="Helical" evidence="7">
    <location>
        <begin position="387"/>
        <end position="410"/>
    </location>
</feature>
<accession>F4LJU9</accession>
<dbReference type="InterPro" id="IPR051447">
    <property type="entry name" value="Lipoprotein-release_system"/>
</dbReference>
<reference evidence="11" key="1">
    <citation type="submission" date="2011-04" db="EMBL/GenBank/DDBJ databases">
        <title>The complete genome of Treponema brennaborense DSM 12168.</title>
        <authorList>
            <person name="Lucas S."/>
            <person name="Han J."/>
            <person name="Lapidus A."/>
            <person name="Bruce D."/>
            <person name="Goodwin L."/>
            <person name="Pitluck S."/>
            <person name="Peters L."/>
            <person name="Kyrpides N."/>
            <person name="Mavromatis K."/>
            <person name="Ivanova N."/>
            <person name="Mikhailova N."/>
            <person name="Pagani I."/>
            <person name="Teshima H."/>
            <person name="Detter J.C."/>
            <person name="Tapia R."/>
            <person name="Han C."/>
            <person name="Land M."/>
            <person name="Hauser L."/>
            <person name="Markowitz V."/>
            <person name="Cheng J.-F."/>
            <person name="Hugenholtz P."/>
            <person name="Woyke T."/>
            <person name="Wu D."/>
            <person name="Gronow S."/>
            <person name="Wellnitz S."/>
            <person name="Brambilla E."/>
            <person name="Klenk H.-P."/>
            <person name="Eisen J.A."/>
        </authorList>
    </citation>
    <scope>NUCLEOTIDE SEQUENCE [LARGE SCALE GENOMIC DNA]</scope>
    <source>
        <strain evidence="11">DSM 12168 / CIP 105900 / DD5/3</strain>
    </source>
</reference>
<proteinExistence type="inferred from homology"/>
<dbReference type="Pfam" id="PF02687">
    <property type="entry name" value="FtsX"/>
    <property type="match status" value="1"/>
</dbReference>
<dbReference type="KEGG" id="tbe:Trebr_0993"/>
<evidence type="ECO:0000313" key="11">
    <source>
        <dbReference type="Proteomes" id="UP000006546"/>
    </source>
</evidence>
<feature type="domain" description="ABC3 transporter permease C-terminal" evidence="8">
    <location>
        <begin position="270"/>
        <end position="418"/>
    </location>
</feature>
<keyword evidence="4 7" id="KW-0812">Transmembrane</keyword>
<dbReference type="Proteomes" id="UP000006546">
    <property type="component" value="Chromosome"/>
</dbReference>
<evidence type="ECO:0000256" key="5">
    <source>
        <dbReference type="ARBA" id="ARBA00022989"/>
    </source>
</evidence>
<evidence type="ECO:0000259" key="9">
    <source>
        <dbReference type="Pfam" id="PF12704"/>
    </source>
</evidence>
<gene>
    <name evidence="10" type="ordered locus">Trebr_0993</name>
</gene>
<dbReference type="RefSeq" id="WP_013758148.1">
    <property type="nucleotide sequence ID" value="NC_015500.1"/>
</dbReference>
<dbReference type="GO" id="GO:0044874">
    <property type="term" value="P:lipoprotein localization to outer membrane"/>
    <property type="evidence" value="ECO:0007669"/>
    <property type="project" value="TreeGrafter"/>
</dbReference>
<evidence type="ECO:0008006" key="12">
    <source>
        <dbReference type="Google" id="ProtNLM"/>
    </source>
</evidence>
<dbReference type="PANTHER" id="PTHR30489">
    <property type="entry name" value="LIPOPROTEIN-RELEASING SYSTEM TRANSMEMBRANE PROTEIN LOLE"/>
    <property type="match status" value="1"/>
</dbReference>
<dbReference type="STRING" id="906968.Trebr_0993"/>
<dbReference type="InterPro" id="IPR003838">
    <property type="entry name" value="ABC3_permease_C"/>
</dbReference>
<protein>
    <recommendedName>
        <fullName evidence="12">Lipoprotein releasing system, transmembrane protein, LolC/E family</fullName>
    </recommendedName>
</protein>
<sequence>MNWILFVSRRFAQVDRSGRSAVTGFLASLSICFGVMTLIVTVSVMNGFQMGFIDSIMEISSAHIRLTPDADFDEAALEAAAADPANGIVSVQPFYEAQTLMAGVGGRQSAAFIRAVSRNVYREDAGFARELRMYSGSFDLESPGSIVLGSELARRLGARVGSKVNLLALSGGSDVDLISENRVCTVTGIFSCGYADINASYSFVSLEDGERFFGSDARKLYAVKLSDAEADARVIARLSREVPAVQAESWRSYNRSFFGALRIEKNLLMMLVFLIFVVVGVNIFNGMRRMVYERREEIAILEALGGKKKHVQLIFILRGLLTGLAGALPGLLLGMLLCVRMDTVFTLVSKATYGVQYFFAVLFDPANSMYIRENPMYQVYARIPARLFPAEIICITVFGVFSAVAASWIASRGMLRVSVSEVLRDE</sequence>
<evidence type="ECO:0000256" key="4">
    <source>
        <dbReference type="ARBA" id="ARBA00022692"/>
    </source>
</evidence>
<evidence type="ECO:0000256" key="7">
    <source>
        <dbReference type="SAM" id="Phobius"/>
    </source>
</evidence>
<dbReference type="InterPro" id="IPR025857">
    <property type="entry name" value="MacB_PCD"/>
</dbReference>
<keyword evidence="3" id="KW-1003">Cell membrane</keyword>
<evidence type="ECO:0000256" key="6">
    <source>
        <dbReference type="ARBA" id="ARBA00023136"/>
    </source>
</evidence>
<dbReference type="HOGENOM" id="CLU_000604_8_1_12"/>
<feature type="domain" description="MacB-like periplasmic core" evidence="9">
    <location>
        <begin position="25"/>
        <end position="239"/>
    </location>
</feature>
<feature type="transmembrane region" description="Helical" evidence="7">
    <location>
        <begin position="315"/>
        <end position="337"/>
    </location>
</feature>
<keyword evidence="6 7" id="KW-0472">Membrane</keyword>
<evidence type="ECO:0000256" key="3">
    <source>
        <dbReference type="ARBA" id="ARBA00022475"/>
    </source>
</evidence>
<comment type="similarity">
    <text evidence="2">Belongs to the ABC-4 integral membrane protein family. LolC/E subfamily.</text>
</comment>
<feature type="transmembrane region" description="Helical" evidence="7">
    <location>
        <begin position="267"/>
        <end position="285"/>
    </location>
</feature>
<dbReference type="PANTHER" id="PTHR30489:SF0">
    <property type="entry name" value="LIPOPROTEIN-RELEASING SYSTEM TRANSMEMBRANE PROTEIN LOLE"/>
    <property type="match status" value="1"/>
</dbReference>
<dbReference type="eggNOG" id="COG4591">
    <property type="taxonomic scope" value="Bacteria"/>
</dbReference>
<evidence type="ECO:0000256" key="1">
    <source>
        <dbReference type="ARBA" id="ARBA00004651"/>
    </source>
</evidence>
<keyword evidence="11" id="KW-1185">Reference proteome</keyword>
<dbReference type="GO" id="GO:0098797">
    <property type="term" value="C:plasma membrane protein complex"/>
    <property type="evidence" value="ECO:0007669"/>
    <property type="project" value="TreeGrafter"/>
</dbReference>
<dbReference type="Pfam" id="PF12704">
    <property type="entry name" value="MacB_PCD"/>
    <property type="match status" value="1"/>
</dbReference>
<comment type="subcellular location">
    <subcellularLocation>
        <location evidence="1">Cell membrane</location>
        <topology evidence="1">Multi-pass membrane protein</topology>
    </subcellularLocation>
</comment>
<dbReference type="AlphaFoldDB" id="F4LJU9"/>
<dbReference type="EMBL" id="CP002696">
    <property type="protein sequence ID" value="AEE16429.1"/>
    <property type="molecule type" value="Genomic_DNA"/>
</dbReference>
<keyword evidence="5 7" id="KW-1133">Transmembrane helix</keyword>
<evidence type="ECO:0000259" key="8">
    <source>
        <dbReference type="Pfam" id="PF02687"/>
    </source>
</evidence>
<feature type="transmembrane region" description="Helical" evidence="7">
    <location>
        <begin position="21"/>
        <end position="45"/>
    </location>
</feature>